<evidence type="ECO:0000256" key="1">
    <source>
        <dbReference type="SAM" id="MobiDB-lite"/>
    </source>
</evidence>
<feature type="non-terminal residue" evidence="2">
    <location>
        <position position="1"/>
    </location>
</feature>
<accession>A0ABN9XQ74</accession>
<keyword evidence="3" id="KW-1185">Reference proteome</keyword>
<protein>
    <submittedName>
        <fullName evidence="2">Uncharacterized protein</fullName>
    </submittedName>
</protein>
<organism evidence="2 3">
    <name type="scientific">Prorocentrum cordatum</name>
    <dbReference type="NCBI Taxonomy" id="2364126"/>
    <lineage>
        <taxon>Eukaryota</taxon>
        <taxon>Sar</taxon>
        <taxon>Alveolata</taxon>
        <taxon>Dinophyceae</taxon>
        <taxon>Prorocentrales</taxon>
        <taxon>Prorocentraceae</taxon>
        <taxon>Prorocentrum</taxon>
    </lineage>
</organism>
<dbReference type="Proteomes" id="UP001189429">
    <property type="component" value="Unassembled WGS sequence"/>
</dbReference>
<evidence type="ECO:0000313" key="3">
    <source>
        <dbReference type="Proteomes" id="UP001189429"/>
    </source>
</evidence>
<reference evidence="2" key="1">
    <citation type="submission" date="2023-10" db="EMBL/GenBank/DDBJ databases">
        <authorList>
            <person name="Chen Y."/>
            <person name="Shah S."/>
            <person name="Dougan E. K."/>
            <person name="Thang M."/>
            <person name="Chan C."/>
        </authorList>
    </citation>
    <scope>NUCLEOTIDE SEQUENCE [LARGE SCALE GENOMIC DNA]</scope>
</reference>
<evidence type="ECO:0000313" key="2">
    <source>
        <dbReference type="EMBL" id="CAK0902072.1"/>
    </source>
</evidence>
<gene>
    <name evidence="2" type="ORF">PCOR1329_LOCUS78798</name>
</gene>
<sequence>ALAPCRGPRPGGGARASMAWSSQGSPARGRGRPARGCDEERAPRPPRGRAADEEVVAGAP</sequence>
<dbReference type="EMBL" id="CAUYUJ010021017">
    <property type="protein sequence ID" value="CAK0902072.1"/>
    <property type="molecule type" value="Genomic_DNA"/>
</dbReference>
<comment type="caution">
    <text evidence="2">The sequence shown here is derived from an EMBL/GenBank/DDBJ whole genome shotgun (WGS) entry which is preliminary data.</text>
</comment>
<feature type="region of interest" description="Disordered" evidence="1">
    <location>
        <begin position="1"/>
        <end position="60"/>
    </location>
</feature>
<feature type="non-terminal residue" evidence="2">
    <location>
        <position position="60"/>
    </location>
</feature>
<proteinExistence type="predicted"/>
<name>A0ABN9XQ74_9DINO</name>